<keyword evidence="5" id="KW-1185">Reference proteome</keyword>
<evidence type="ECO:0000256" key="1">
    <source>
        <dbReference type="ARBA" id="ARBA00022729"/>
    </source>
</evidence>
<feature type="signal peptide" evidence="2">
    <location>
        <begin position="1"/>
        <end position="20"/>
    </location>
</feature>
<evidence type="ECO:0000256" key="2">
    <source>
        <dbReference type="SAM" id="SignalP"/>
    </source>
</evidence>
<protein>
    <submittedName>
        <fullName evidence="4">T9SS type A sorting domain-containing protein</fullName>
    </submittedName>
</protein>
<dbReference type="Proteomes" id="UP001464555">
    <property type="component" value="Unassembled WGS sequence"/>
</dbReference>
<dbReference type="RefSeq" id="WP_341697380.1">
    <property type="nucleotide sequence ID" value="NZ_JBBYHR010000006.1"/>
</dbReference>
<evidence type="ECO:0000313" key="4">
    <source>
        <dbReference type="EMBL" id="MEL1245068.1"/>
    </source>
</evidence>
<comment type="caution">
    <text evidence="4">The sequence shown here is derived from an EMBL/GenBank/DDBJ whole genome shotgun (WGS) entry which is preliminary data.</text>
</comment>
<evidence type="ECO:0000259" key="3">
    <source>
        <dbReference type="Pfam" id="PF18962"/>
    </source>
</evidence>
<sequence>MNIKYLISVFLLLFIWSAQAQVAGCTDALSNNYNSQATVNDGSCTYSSSSVGPITSVDLPNTVDETSGLIKLENRLVTHNDNNDINLYSLDSITGAVLQTFPVTGTSNTDWEEISQDAQYVYIGDFGNNSNGNRNNLRIIRVGKAQLISGNVQANTINFTYSNQTNFTPTGGNNTDFDCEAFIVSQDSIYLFTKQWVTKKTSVYALPKTPGTHVAQLKATYDVSGLITGATYLEDKKLVVLTGYSTLLQPFFYLLYDFNGHDFFSGNKRKVGTSSMGFHQMEGIATSNGMDYFTTNEHFVQAPIVNVSQKLHKFDLSAYLQDYLENLPLATLRNDIRSKIRIYPNPAGDVLYIDIDPILVGIQYNFIDINGRDVQSGILNSERNRIDVGRLQPGVFIIKVSEFPDYSYRLVKKN</sequence>
<proteinExistence type="predicted"/>
<organism evidence="4 5">
    <name type="scientific">Flavobacterium arundinis</name>
    <dbReference type="NCBI Taxonomy" id="3139143"/>
    <lineage>
        <taxon>Bacteria</taxon>
        <taxon>Pseudomonadati</taxon>
        <taxon>Bacteroidota</taxon>
        <taxon>Flavobacteriia</taxon>
        <taxon>Flavobacteriales</taxon>
        <taxon>Flavobacteriaceae</taxon>
        <taxon>Flavobacterium</taxon>
    </lineage>
</organism>
<keyword evidence="1 2" id="KW-0732">Signal</keyword>
<accession>A0ABU9HY41</accession>
<dbReference type="InterPro" id="IPR026444">
    <property type="entry name" value="Secre_tail"/>
</dbReference>
<evidence type="ECO:0000313" key="5">
    <source>
        <dbReference type="Proteomes" id="UP001464555"/>
    </source>
</evidence>
<reference evidence="4 5" key="1">
    <citation type="submission" date="2024-04" db="EMBL/GenBank/DDBJ databases">
        <title>Flavobacterium sp. DGU11 16S ribosomal RNA gene Genome sequencing and assembly.</title>
        <authorList>
            <person name="Park S."/>
        </authorList>
    </citation>
    <scope>NUCLEOTIDE SEQUENCE [LARGE SCALE GENOMIC DNA]</scope>
    <source>
        <strain evidence="4 5">DGU11</strain>
    </source>
</reference>
<dbReference type="NCBIfam" id="TIGR04183">
    <property type="entry name" value="Por_Secre_tail"/>
    <property type="match status" value="1"/>
</dbReference>
<feature type="chain" id="PRO_5045492886" evidence="2">
    <location>
        <begin position="21"/>
        <end position="414"/>
    </location>
</feature>
<dbReference type="EMBL" id="JBBYHR010000006">
    <property type="protein sequence ID" value="MEL1245068.1"/>
    <property type="molecule type" value="Genomic_DNA"/>
</dbReference>
<gene>
    <name evidence="4" type="ORF">AAEO56_12390</name>
</gene>
<dbReference type="Pfam" id="PF18962">
    <property type="entry name" value="Por_Secre_tail"/>
    <property type="match status" value="1"/>
</dbReference>
<feature type="domain" description="Secretion system C-terminal sorting" evidence="3">
    <location>
        <begin position="342"/>
        <end position="401"/>
    </location>
</feature>
<name>A0ABU9HY41_9FLAO</name>